<evidence type="ECO:0000313" key="3">
    <source>
        <dbReference type="Proteomes" id="UP001589870"/>
    </source>
</evidence>
<protein>
    <submittedName>
        <fullName evidence="2">Uncharacterized protein</fullName>
    </submittedName>
</protein>
<dbReference type="EMBL" id="JBHMQT010000023">
    <property type="protein sequence ID" value="MFC0863149.1"/>
    <property type="molecule type" value="Genomic_DNA"/>
</dbReference>
<dbReference type="Proteomes" id="UP001589870">
    <property type="component" value="Unassembled WGS sequence"/>
</dbReference>
<gene>
    <name evidence="2" type="ORF">ACFHYQ_12675</name>
</gene>
<name>A0ABV6U3V9_9ACTN</name>
<feature type="region of interest" description="Disordered" evidence="1">
    <location>
        <begin position="1"/>
        <end position="26"/>
    </location>
</feature>
<evidence type="ECO:0000313" key="2">
    <source>
        <dbReference type="EMBL" id="MFC0863149.1"/>
    </source>
</evidence>
<reference evidence="2 3" key="1">
    <citation type="submission" date="2024-09" db="EMBL/GenBank/DDBJ databases">
        <authorList>
            <person name="Sun Q."/>
            <person name="Mori K."/>
        </authorList>
    </citation>
    <scope>NUCLEOTIDE SEQUENCE [LARGE SCALE GENOMIC DNA]</scope>
    <source>
        <strain evidence="2 3">TBRC 1851</strain>
    </source>
</reference>
<evidence type="ECO:0000256" key="1">
    <source>
        <dbReference type="SAM" id="MobiDB-lite"/>
    </source>
</evidence>
<comment type="caution">
    <text evidence="2">The sequence shown here is derived from an EMBL/GenBank/DDBJ whole genome shotgun (WGS) entry which is preliminary data.</text>
</comment>
<proteinExistence type="predicted"/>
<accession>A0ABV6U3V9</accession>
<organism evidence="2 3">
    <name type="scientific">Sphaerimonospora cavernae</name>
    <dbReference type="NCBI Taxonomy" id="1740611"/>
    <lineage>
        <taxon>Bacteria</taxon>
        <taxon>Bacillati</taxon>
        <taxon>Actinomycetota</taxon>
        <taxon>Actinomycetes</taxon>
        <taxon>Streptosporangiales</taxon>
        <taxon>Streptosporangiaceae</taxon>
        <taxon>Sphaerimonospora</taxon>
    </lineage>
</organism>
<sequence length="169" mass="16844">MTARTVARTSAHTTAKGMGTGPEMPAVPSAEALAVTEEAGATGVAMAIDGRDPRRITGIDATEVSAVTGATARFDRTEVVRAARSPVSAAATARETVTNGAIGATVSAVRPATEAITVTAIVTSVVLVALGPTPVVVPADGTRANVAEKADTTIVVSVRPGIGMTRPEA</sequence>
<dbReference type="RefSeq" id="WP_394301311.1">
    <property type="nucleotide sequence ID" value="NZ_JBHMQT010000023.1"/>
</dbReference>
<keyword evidence="3" id="KW-1185">Reference proteome</keyword>